<dbReference type="Proteomes" id="UP000018511">
    <property type="component" value="Unassembled WGS sequence"/>
</dbReference>
<reference evidence="1 2" key="1">
    <citation type="submission" date="2013-10" db="EMBL/GenBank/DDBJ databases">
        <title>Whole Genome Shotgun Sequence of Pseudomonas taiwanensis SJ9.</title>
        <authorList>
            <person name="Hong S.-J."/>
            <person name="Shin J.-H."/>
        </authorList>
    </citation>
    <scope>NUCLEOTIDE SEQUENCE [LARGE SCALE GENOMIC DNA]</scope>
    <source>
        <strain evidence="1 2">SJ9</strain>
    </source>
</reference>
<proteinExistence type="predicted"/>
<dbReference type="EMBL" id="AXUP01000242">
    <property type="protein sequence ID" value="ESW38524.1"/>
    <property type="molecule type" value="Genomic_DNA"/>
</dbReference>
<evidence type="ECO:0000313" key="1">
    <source>
        <dbReference type="EMBL" id="ESW38524.1"/>
    </source>
</evidence>
<evidence type="ECO:0000313" key="2">
    <source>
        <dbReference type="Proteomes" id="UP000018511"/>
    </source>
</evidence>
<name>V7D880_9PSED</name>
<comment type="caution">
    <text evidence="1">The sequence shown here is derived from an EMBL/GenBank/DDBJ whole genome shotgun (WGS) entry which is preliminary data.</text>
</comment>
<dbReference type="RefSeq" id="WP_023662116.1">
    <property type="nucleotide sequence ID" value="NZ_AXUP01000242.1"/>
</dbReference>
<dbReference type="PATRIC" id="fig|1388762.3.peg.3422"/>
<accession>V7D880</accession>
<protein>
    <submittedName>
        <fullName evidence="1">Uncharacterized protein</fullName>
    </submittedName>
</protein>
<sequence length="87" mass="9764">MQTIFPYFLITRDEEVVAKAAEISLTGVEEARGIHAFLAEMKFDQVRDALVSTGKEVALIQAHELQYIHALGDLARLFGHLNRVPSR</sequence>
<gene>
    <name evidence="1" type="ORF">O164_17450</name>
</gene>
<dbReference type="AlphaFoldDB" id="V7D880"/>
<organism evidence="1 2">
    <name type="scientific">Pseudomonas taiwanensis SJ9</name>
    <dbReference type="NCBI Taxonomy" id="1388762"/>
    <lineage>
        <taxon>Bacteria</taxon>
        <taxon>Pseudomonadati</taxon>
        <taxon>Pseudomonadota</taxon>
        <taxon>Gammaproteobacteria</taxon>
        <taxon>Pseudomonadales</taxon>
        <taxon>Pseudomonadaceae</taxon>
        <taxon>Pseudomonas</taxon>
    </lineage>
</organism>